<reference evidence="1" key="1">
    <citation type="submission" date="2020-12" db="EMBL/GenBank/DDBJ databases">
        <title>WGS assembly of Carya illinoinensis cv. Pawnee.</title>
        <authorList>
            <person name="Platts A."/>
            <person name="Shu S."/>
            <person name="Wright S."/>
            <person name="Barry K."/>
            <person name="Edger P."/>
            <person name="Pires J.C."/>
            <person name="Schmutz J."/>
        </authorList>
    </citation>
    <scope>NUCLEOTIDE SEQUENCE</scope>
    <source>
        <tissue evidence="1">Leaf</tissue>
    </source>
</reference>
<dbReference type="Proteomes" id="UP000811609">
    <property type="component" value="Chromosome 5"/>
</dbReference>
<comment type="caution">
    <text evidence="1">The sequence shown here is derived from an EMBL/GenBank/DDBJ whole genome shotgun (WGS) entry which is preliminary data.</text>
</comment>
<organism evidence="1 2">
    <name type="scientific">Carya illinoinensis</name>
    <name type="common">Pecan</name>
    <dbReference type="NCBI Taxonomy" id="32201"/>
    <lineage>
        <taxon>Eukaryota</taxon>
        <taxon>Viridiplantae</taxon>
        <taxon>Streptophyta</taxon>
        <taxon>Embryophyta</taxon>
        <taxon>Tracheophyta</taxon>
        <taxon>Spermatophyta</taxon>
        <taxon>Magnoliopsida</taxon>
        <taxon>eudicotyledons</taxon>
        <taxon>Gunneridae</taxon>
        <taxon>Pentapetalae</taxon>
        <taxon>rosids</taxon>
        <taxon>fabids</taxon>
        <taxon>Fagales</taxon>
        <taxon>Juglandaceae</taxon>
        <taxon>Carya</taxon>
    </lineage>
</organism>
<keyword evidence="2" id="KW-1185">Reference proteome</keyword>
<evidence type="ECO:0000313" key="1">
    <source>
        <dbReference type="EMBL" id="KAG6655514.1"/>
    </source>
</evidence>
<evidence type="ECO:0000313" key="2">
    <source>
        <dbReference type="Proteomes" id="UP000811609"/>
    </source>
</evidence>
<name>A0A8T1QN24_CARIL</name>
<protein>
    <submittedName>
        <fullName evidence="1">Uncharacterized protein</fullName>
    </submittedName>
</protein>
<accession>A0A8T1QN24</accession>
<proteinExistence type="predicted"/>
<sequence length="133" mass="14972">MPTQTTSFTSNPSTFNQRRKINHHHFSHNQNKQFPHRDPFTPLLVCYNPTSITTPHVNKVKGSNHPRTMALSPRRKPLNYTPLPTRSLATLSIHHTGFTARSLSAHHHGQNQCIIVATFNTGLAETTPSCPLF</sequence>
<dbReference type="EMBL" id="CM031813">
    <property type="protein sequence ID" value="KAG6655514.1"/>
    <property type="molecule type" value="Genomic_DNA"/>
</dbReference>
<gene>
    <name evidence="1" type="ORF">CIPAW_05G221900</name>
</gene>
<dbReference type="AlphaFoldDB" id="A0A8T1QN24"/>